<reference evidence="2 3" key="1">
    <citation type="submission" date="2017-02" db="EMBL/GenBank/DDBJ databases">
        <authorList>
            <person name="Peterson S.W."/>
        </authorList>
    </citation>
    <scope>NUCLEOTIDE SEQUENCE [LARGE SCALE GENOMIC DNA]</scope>
    <source>
        <strain evidence="2 3">DSM 22323</strain>
    </source>
</reference>
<accession>A0A1T5FLE6</accession>
<evidence type="ECO:0000313" key="3">
    <source>
        <dbReference type="Proteomes" id="UP000191112"/>
    </source>
</evidence>
<feature type="transmembrane region" description="Helical" evidence="1">
    <location>
        <begin position="88"/>
        <end position="108"/>
    </location>
</feature>
<sequence length="379" mass="44096">MSHGKIRHEKDCLNCGHYVEERFCPHCGQENTETRQPFHFLFTHFIEDLTHYDGQFWGTIKNLLFKPGKLTNTYLEGKRQIFVPPVKLYIFVSFITFFVFTFFPTIHFDNTHNPYKTQSEATAAKKESQAKREILMEALESLKNNDDKQLSNSIVNNKIDSLRATFNKNSTDEDVSFDLKDLIDADNGIGEDGSFLGYKTQEDYDKGTKNKIAGLTWLQDAFAHKYFELKEQGVKKGEIYTKILQTSFHNLPKALFIYLPIFAFFLWIFHNKKKWWYFDHGIFTLHYFSFLLLTILIAGLGIKLSSAMGTNEFLAQIVNFFLVLLMIYSGIYFFIAHHRVYKSHGIISILIGWFIFLLNAFAFSFLVVAVGLISFIMMH</sequence>
<dbReference type="STRING" id="619805.SAMN05660477_02119"/>
<feature type="transmembrane region" description="Helical" evidence="1">
    <location>
        <begin position="281"/>
        <end position="302"/>
    </location>
</feature>
<feature type="transmembrane region" description="Helical" evidence="1">
    <location>
        <begin position="251"/>
        <end position="269"/>
    </location>
</feature>
<feature type="transmembrane region" description="Helical" evidence="1">
    <location>
        <begin position="314"/>
        <end position="335"/>
    </location>
</feature>
<evidence type="ECO:0008006" key="4">
    <source>
        <dbReference type="Google" id="ProtNLM"/>
    </source>
</evidence>
<keyword evidence="1" id="KW-0812">Transmembrane</keyword>
<proteinExistence type="predicted"/>
<feature type="transmembrane region" description="Helical" evidence="1">
    <location>
        <begin position="347"/>
        <end position="377"/>
    </location>
</feature>
<protein>
    <recommendedName>
        <fullName evidence="4">DUF3667 domain-containing protein</fullName>
    </recommendedName>
</protein>
<organism evidence="2 3">
    <name type="scientific">Soonwooa buanensis</name>
    <dbReference type="NCBI Taxonomy" id="619805"/>
    <lineage>
        <taxon>Bacteria</taxon>
        <taxon>Pseudomonadati</taxon>
        <taxon>Bacteroidota</taxon>
        <taxon>Flavobacteriia</taxon>
        <taxon>Flavobacteriales</taxon>
        <taxon>Weeksellaceae</taxon>
        <taxon>Chryseobacterium group</taxon>
        <taxon>Soonwooa</taxon>
    </lineage>
</organism>
<dbReference type="Proteomes" id="UP000191112">
    <property type="component" value="Unassembled WGS sequence"/>
</dbReference>
<keyword evidence="3" id="KW-1185">Reference proteome</keyword>
<keyword evidence="1" id="KW-1133">Transmembrane helix</keyword>
<gene>
    <name evidence="2" type="ORF">SAMN05660477_02119</name>
</gene>
<dbReference type="InterPro" id="IPR022134">
    <property type="entry name" value="DUF3667"/>
</dbReference>
<dbReference type="EMBL" id="FUYZ01000007">
    <property type="protein sequence ID" value="SKB96906.1"/>
    <property type="molecule type" value="Genomic_DNA"/>
</dbReference>
<dbReference type="RefSeq" id="WP_079667341.1">
    <property type="nucleotide sequence ID" value="NZ_FUYZ01000007.1"/>
</dbReference>
<name>A0A1T5FLE6_9FLAO</name>
<evidence type="ECO:0000313" key="2">
    <source>
        <dbReference type="EMBL" id="SKB96906.1"/>
    </source>
</evidence>
<dbReference type="Pfam" id="PF12412">
    <property type="entry name" value="DUF3667"/>
    <property type="match status" value="1"/>
</dbReference>
<dbReference type="AlphaFoldDB" id="A0A1T5FLE6"/>
<evidence type="ECO:0000256" key="1">
    <source>
        <dbReference type="SAM" id="Phobius"/>
    </source>
</evidence>
<keyword evidence="1" id="KW-0472">Membrane</keyword>